<reference evidence="1" key="1">
    <citation type="submission" date="2021-06" db="EMBL/GenBank/DDBJ databases">
        <authorList>
            <person name="Kallberg Y."/>
            <person name="Tangrot J."/>
            <person name="Rosling A."/>
        </authorList>
    </citation>
    <scope>NUCLEOTIDE SEQUENCE</scope>
    <source>
        <strain evidence="1">FL966</strain>
    </source>
</reference>
<sequence length="268" mass="31412">MAKCRQIDEIQHIDAKYAETFKKALTRFNQTDKISNNESSLDGKCPRCEHENSAEIVNSLLEYIPEERLQNIETRCVDGFSTIYTAKWIGGEIESIDFIKSSIKRKGPQLVVLKTIPQEPKEEDAHSLIARGYCKLPWHTRLLHLLSLSRKLVIIHHEGIIHGDWQWPEIPKHTPAAFAELITRCWDPNPDKRLNAHEVFINIGRLFYVTIDYYSNLFVDKGEFKLPSKDKFVEYFTKLEIAEYDEVLEFFKDDWFRMTRPSPEKIPE</sequence>
<keyword evidence="2" id="KW-1185">Reference proteome</keyword>
<comment type="caution">
    <text evidence="1">The sequence shown here is derived from an EMBL/GenBank/DDBJ whole genome shotgun (WGS) entry which is preliminary data.</text>
</comment>
<proteinExistence type="predicted"/>
<evidence type="ECO:0000313" key="1">
    <source>
        <dbReference type="EMBL" id="CAG8709725.1"/>
    </source>
</evidence>
<feature type="non-terminal residue" evidence="1">
    <location>
        <position position="1"/>
    </location>
</feature>
<dbReference type="InterPro" id="IPR011009">
    <property type="entry name" value="Kinase-like_dom_sf"/>
</dbReference>
<name>A0A9N9N7R5_9GLOM</name>
<gene>
    <name evidence="1" type="ORF">CPELLU_LOCUS12263</name>
</gene>
<dbReference type="AlphaFoldDB" id="A0A9N9N7R5"/>
<dbReference type="Proteomes" id="UP000789759">
    <property type="component" value="Unassembled WGS sequence"/>
</dbReference>
<dbReference type="SUPFAM" id="SSF56112">
    <property type="entry name" value="Protein kinase-like (PK-like)"/>
    <property type="match status" value="1"/>
</dbReference>
<dbReference type="Gene3D" id="1.10.510.10">
    <property type="entry name" value="Transferase(Phosphotransferase) domain 1"/>
    <property type="match status" value="1"/>
</dbReference>
<evidence type="ECO:0000313" key="2">
    <source>
        <dbReference type="Proteomes" id="UP000789759"/>
    </source>
</evidence>
<dbReference type="EMBL" id="CAJVQA010011673">
    <property type="protein sequence ID" value="CAG8709725.1"/>
    <property type="molecule type" value="Genomic_DNA"/>
</dbReference>
<organism evidence="1 2">
    <name type="scientific">Cetraspora pellucida</name>
    <dbReference type="NCBI Taxonomy" id="1433469"/>
    <lineage>
        <taxon>Eukaryota</taxon>
        <taxon>Fungi</taxon>
        <taxon>Fungi incertae sedis</taxon>
        <taxon>Mucoromycota</taxon>
        <taxon>Glomeromycotina</taxon>
        <taxon>Glomeromycetes</taxon>
        <taxon>Diversisporales</taxon>
        <taxon>Gigasporaceae</taxon>
        <taxon>Cetraspora</taxon>
    </lineage>
</organism>
<protein>
    <submittedName>
        <fullName evidence="1">1305_t:CDS:1</fullName>
    </submittedName>
</protein>
<dbReference type="OrthoDB" id="2427276at2759"/>
<accession>A0A9N9N7R5</accession>